<dbReference type="InterPro" id="IPR052939">
    <property type="entry name" value="23S_rRNA_MeTrnsfrase_RlmA"/>
</dbReference>
<dbReference type="InterPro" id="IPR013216">
    <property type="entry name" value="Methyltransf_11"/>
</dbReference>
<keyword evidence="2" id="KW-0489">Methyltransferase</keyword>
<keyword evidence="2" id="KW-0808">Transferase</keyword>
<dbReference type="OrthoDB" id="9795864at2"/>
<comment type="caution">
    <text evidence="2">The sequence shown here is derived from an EMBL/GenBank/DDBJ whole genome shotgun (WGS) entry which is preliminary data.</text>
</comment>
<evidence type="ECO:0000259" key="1">
    <source>
        <dbReference type="Pfam" id="PF08241"/>
    </source>
</evidence>
<dbReference type="RefSeq" id="WP_157324732.1">
    <property type="nucleotide sequence ID" value="NZ_BMFX01000012.1"/>
</dbReference>
<protein>
    <submittedName>
        <fullName evidence="2">Methyltransferase domain-containing protein</fullName>
    </submittedName>
</protein>
<feature type="domain" description="Methyltransferase type 11" evidence="1">
    <location>
        <begin position="52"/>
        <end position="139"/>
    </location>
</feature>
<dbReference type="EMBL" id="WRPM01000088">
    <property type="protein sequence ID" value="MVT27098.1"/>
    <property type="molecule type" value="Genomic_DNA"/>
</dbReference>
<dbReference type="GO" id="GO:0032259">
    <property type="term" value="P:methylation"/>
    <property type="evidence" value="ECO:0007669"/>
    <property type="project" value="UniProtKB-KW"/>
</dbReference>
<name>A0A7K1UKT6_9MICC</name>
<reference evidence="2 3" key="1">
    <citation type="submission" date="2019-12" db="EMBL/GenBank/DDBJ databases">
        <title>Nesterenkonia muleiensis sp. nov., a novel actinobacterium isolated from sap of Populus euphratica.</title>
        <authorList>
            <person name="Wang R."/>
        </authorList>
    </citation>
    <scope>NUCLEOTIDE SEQUENCE [LARGE SCALE GENOMIC DNA]</scope>
    <source>
        <strain evidence="2 3">F10</strain>
    </source>
</reference>
<dbReference type="Gene3D" id="3.40.50.150">
    <property type="entry name" value="Vaccinia Virus protein VP39"/>
    <property type="match status" value="1"/>
</dbReference>
<dbReference type="SUPFAM" id="SSF53335">
    <property type="entry name" value="S-adenosyl-L-methionine-dependent methyltransferases"/>
    <property type="match status" value="1"/>
</dbReference>
<dbReference type="PANTHER" id="PTHR43460:SF1">
    <property type="entry name" value="METHYLTRANSFERASE TYPE 11 DOMAIN-CONTAINING PROTEIN"/>
    <property type="match status" value="1"/>
</dbReference>
<dbReference type="Proteomes" id="UP000460157">
    <property type="component" value="Unassembled WGS sequence"/>
</dbReference>
<sequence>MRDFEQLVAEAELADVSGWGFSWLEGRATEERPPWGYAWLLSERLAKVSSALDLDTGGGEVLSEVPVLPARMVATEGWPANLQLARERLEPRGVEVVEAAPGGPLPIPDASFELVTSRHPVDPPWGEVARVLGPGGRYFAQHVGPESAFELTEFFLGPQPDHIRRRRHPELERAEAESAGLRIRDLRTARCRMEFYDVGAVVWTLRKCPWWVPGFTAERFREKLRAMDTHIREHGAFVAHSTRHLIEAERG</sequence>
<dbReference type="InterPro" id="IPR029063">
    <property type="entry name" value="SAM-dependent_MTases_sf"/>
</dbReference>
<evidence type="ECO:0000313" key="2">
    <source>
        <dbReference type="EMBL" id="MVT27098.1"/>
    </source>
</evidence>
<accession>A0A7K1UKT6</accession>
<proteinExistence type="predicted"/>
<dbReference type="Pfam" id="PF08241">
    <property type="entry name" value="Methyltransf_11"/>
    <property type="match status" value="1"/>
</dbReference>
<dbReference type="AlphaFoldDB" id="A0A7K1UKT6"/>
<evidence type="ECO:0000313" key="3">
    <source>
        <dbReference type="Proteomes" id="UP000460157"/>
    </source>
</evidence>
<organism evidence="2 3">
    <name type="scientific">Nesterenkonia alkaliphila</name>
    <dbReference type="NCBI Taxonomy" id="1463631"/>
    <lineage>
        <taxon>Bacteria</taxon>
        <taxon>Bacillati</taxon>
        <taxon>Actinomycetota</taxon>
        <taxon>Actinomycetes</taxon>
        <taxon>Micrococcales</taxon>
        <taxon>Micrococcaceae</taxon>
        <taxon>Nesterenkonia</taxon>
    </lineage>
</organism>
<keyword evidence="3" id="KW-1185">Reference proteome</keyword>
<gene>
    <name evidence="2" type="ORF">GNZ21_12170</name>
</gene>
<dbReference type="PANTHER" id="PTHR43460">
    <property type="entry name" value="METHYLTRANSFERASE"/>
    <property type="match status" value="1"/>
</dbReference>
<dbReference type="GO" id="GO:0008757">
    <property type="term" value="F:S-adenosylmethionine-dependent methyltransferase activity"/>
    <property type="evidence" value="ECO:0007669"/>
    <property type="project" value="InterPro"/>
</dbReference>
<dbReference type="CDD" id="cd02440">
    <property type="entry name" value="AdoMet_MTases"/>
    <property type="match status" value="1"/>
</dbReference>